<dbReference type="SUPFAM" id="SSF56784">
    <property type="entry name" value="HAD-like"/>
    <property type="match status" value="1"/>
</dbReference>
<dbReference type="InterPro" id="IPR041492">
    <property type="entry name" value="HAD_2"/>
</dbReference>
<dbReference type="Proteomes" id="UP001627408">
    <property type="component" value="Unassembled WGS sequence"/>
</dbReference>
<dbReference type="InterPro" id="IPR023198">
    <property type="entry name" value="PGP-like_dom2"/>
</dbReference>
<reference evidence="1 2" key="1">
    <citation type="submission" date="2024-08" db="EMBL/GenBank/DDBJ databases">
        <title>Tateyamaria sp. nov., isolated from marine algae.</title>
        <authorList>
            <person name="Choi B.J."/>
            <person name="Kim J.M."/>
            <person name="Lee J.K."/>
            <person name="Choi D.G."/>
            <person name="Bayburt H."/>
            <person name="Baek J.H."/>
            <person name="Han D.M."/>
            <person name="Jeon C.O."/>
        </authorList>
    </citation>
    <scope>NUCLEOTIDE SEQUENCE [LARGE SCALE GENOMIC DNA]</scope>
    <source>
        <strain evidence="1 2">KMU-156</strain>
    </source>
</reference>
<accession>A0ABW8UT34</accession>
<name>A0ABW8UT34_9RHOB</name>
<dbReference type="Pfam" id="PF13419">
    <property type="entry name" value="HAD_2"/>
    <property type="match status" value="1"/>
</dbReference>
<dbReference type="InterPro" id="IPR050155">
    <property type="entry name" value="HAD-like_hydrolase_sf"/>
</dbReference>
<sequence length="220" mass="23111">MRLVIFDVDGTLVDSQGDIVASMTAAFEDSQLPLPPRAKILSIVGLSLDVAMAELAPKGDTGRMVRTYKAAYAHLRATKGAASSPLYPGARETLDHYAGRSDVLLGVATGKSKRGLDSLIEAHGLEGMFVTRQVADFHPSKPHPSMIEAALEEAGVAPSNAVMIGDTRFDMEMAVNAGIAAVGVTWGYHPAAELGAAHCVVDDFAALTGAVDTLWGRAHE</sequence>
<dbReference type="RefSeq" id="WP_407591904.1">
    <property type="nucleotide sequence ID" value="NZ_JBHDIY010000002.1"/>
</dbReference>
<comment type="caution">
    <text evidence="1">The sequence shown here is derived from an EMBL/GenBank/DDBJ whole genome shotgun (WGS) entry which is preliminary data.</text>
</comment>
<dbReference type="InterPro" id="IPR023214">
    <property type="entry name" value="HAD_sf"/>
</dbReference>
<keyword evidence="1" id="KW-0378">Hydrolase</keyword>
<dbReference type="InterPro" id="IPR006439">
    <property type="entry name" value="HAD-SF_hydro_IA"/>
</dbReference>
<proteinExistence type="predicted"/>
<dbReference type="GO" id="GO:0016787">
    <property type="term" value="F:hydrolase activity"/>
    <property type="evidence" value="ECO:0007669"/>
    <property type="project" value="UniProtKB-KW"/>
</dbReference>
<gene>
    <name evidence="1" type="ORF">ACERZ8_09180</name>
</gene>
<keyword evidence="2" id="KW-1185">Reference proteome</keyword>
<evidence type="ECO:0000313" key="1">
    <source>
        <dbReference type="EMBL" id="MFL4470030.1"/>
    </source>
</evidence>
<dbReference type="InterPro" id="IPR036412">
    <property type="entry name" value="HAD-like_sf"/>
</dbReference>
<dbReference type="Gene3D" id="1.10.150.240">
    <property type="entry name" value="Putative phosphatase, domain 2"/>
    <property type="match status" value="1"/>
</dbReference>
<dbReference type="Gene3D" id="3.40.50.1000">
    <property type="entry name" value="HAD superfamily/HAD-like"/>
    <property type="match status" value="1"/>
</dbReference>
<dbReference type="EMBL" id="JBHDIY010000002">
    <property type="protein sequence ID" value="MFL4470030.1"/>
    <property type="molecule type" value="Genomic_DNA"/>
</dbReference>
<dbReference type="SFLD" id="SFLDS00003">
    <property type="entry name" value="Haloacid_Dehalogenase"/>
    <property type="match status" value="1"/>
</dbReference>
<organism evidence="1 2">
    <name type="scientific">Tateyamaria armeniaca</name>
    <dbReference type="NCBI Taxonomy" id="2518930"/>
    <lineage>
        <taxon>Bacteria</taxon>
        <taxon>Pseudomonadati</taxon>
        <taxon>Pseudomonadota</taxon>
        <taxon>Alphaproteobacteria</taxon>
        <taxon>Rhodobacterales</taxon>
        <taxon>Roseobacteraceae</taxon>
        <taxon>Tateyamaria</taxon>
    </lineage>
</organism>
<dbReference type="NCBIfam" id="TIGR01509">
    <property type="entry name" value="HAD-SF-IA-v3"/>
    <property type="match status" value="1"/>
</dbReference>
<dbReference type="SFLD" id="SFLDG01129">
    <property type="entry name" value="C1.5:_HAD__Beta-PGM__Phosphata"/>
    <property type="match status" value="1"/>
</dbReference>
<dbReference type="NCBIfam" id="TIGR01549">
    <property type="entry name" value="HAD-SF-IA-v1"/>
    <property type="match status" value="1"/>
</dbReference>
<dbReference type="PANTHER" id="PTHR43434">
    <property type="entry name" value="PHOSPHOGLYCOLATE PHOSPHATASE"/>
    <property type="match status" value="1"/>
</dbReference>
<dbReference type="SFLD" id="SFLDG01135">
    <property type="entry name" value="C1.5.6:_HAD__Beta-PGM__Phospha"/>
    <property type="match status" value="1"/>
</dbReference>
<protein>
    <submittedName>
        <fullName evidence="1">HAD-IA family hydrolase</fullName>
    </submittedName>
</protein>
<dbReference type="PANTHER" id="PTHR43434:SF24">
    <property type="entry name" value="HYDROLASE-RELATED"/>
    <property type="match status" value="1"/>
</dbReference>
<evidence type="ECO:0000313" key="2">
    <source>
        <dbReference type="Proteomes" id="UP001627408"/>
    </source>
</evidence>